<dbReference type="EMBL" id="NRJG01000113">
    <property type="protein sequence ID" value="RIY36190.1"/>
    <property type="molecule type" value="Genomic_DNA"/>
</dbReference>
<dbReference type="RefSeq" id="WP_119532035.1">
    <property type="nucleotide sequence ID" value="NZ_JBHSSP010000032.1"/>
</dbReference>
<keyword evidence="3" id="KW-1185">Reference proteome</keyword>
<reference evidence="2 3" key="1">
    <citation type="submission" date="2017-08" db="EMBL/GenBank/DDBJ databases">
        <title>Reclassification of Bisgaard taxon 37 and 44.</title>
        <authorList>
            <person name="Christensen H."/>
        </authorList>
    </citation>
    <scope>NUCLEOTIDE SEQUENCE [LARGE SCALE GENOMIC DNA]</scope>
    <source>
        <strain evidence="2 3">111</strain>
    </source>
</reference>
<comment type="caution">
    <text evidence="2">The sequence shown here is derived from an EMBL/GenBank/DDBJ whole genome shotgun (WGS) entry which is preliminary data.</text>
</comment>
<feature type="region of interest" description="Disordered" evidence="1">
    <location>
        <begin position="340"/>
        <end position="366"/>
    </location>
</feature>
<dbReference type="Proteomes" id="UP000265916">
    <property type="component" value="Unassembled WGS sequence"/>
</dbReference>
<name>A0A3A1YGI9_9GAMM</name>
<gene>
    <name evidence="2" type="ORF">CKF58_06165</name>
</gene>
<dbReference type="AlphaFoldDB" id="A0A3A1YGI9"/>
<evidence type="ECO:0000256" key="1">
    <source>
        <dbReference type="SAM" id="MobiDB-lite"/>
    </source>
</evidence>
<sequence>MVNAELALRGPAAFLSDNNFIADMDLHSVNNHNMRYAFRNNIYGPGGLEVYGKYSNLLYLIGNQSYTGETIVHSGNFVFSKDMHTSRSIIEDAANAYADNATINTPQISVSKGGGLYLVRVNANKIVNNGELRTINSKINELVLGKDSNLQVYLSLFKCQLTGIKVTGTAKLDGTYFARLQEETYVPTTEEQEVAILTADKGITGDITFKPKRIEEGRSNRYVTIQASDRKYANNLYVIVKRKSGTQAARSVASSLNLTAADANILSIGGQQTDNIFIQANKNLAASANSQTASNDLQSSNVNSTIAVNQQNREDSAQKATTAYTLYGKSQTNAVTLTADEQAQSSNSSSDQDQIQAANTTDEQSSDAVVTLATRIQNAQDSELLDLYATNSEYSIVIYRLQLMTQLVNKT</sequence>
<proteinExistence type="predicted"/>
<evidence type="ECO:0000313" key="3">
    <source>
        <dbReference type="Proteomes" id="UP000265916"/>
    </source>
</evidence>
<evidence type="ECO:0000313" key="2">
    <source>
        <dbReference type="EMBL" id="RIY36190.1"/>
    </source>
</evidence>
<dbReference type="OrthoDB" id="5360469at2"/>
<organism evidence="2 3">
    <name type="scientific">Psittacicella hinzii</name>
    <dbReference type="NCBI Taxonomy" id="2028575"/>
    <lineage>
        <taxon>Bacteria</taxon>
        <taxon>Pseudomonadati</taxon>
        <taxon>Pseudomonadota</taxon>
        <taxon>Gammaproteobacteria</taxon>
        <taxon>Pasteurellales</taxon>
        <taxon>Psittacicellaceae</taxon>
        <taxon>Psittacicella</taxon>
    </lineage>
</organism>
<feature type="compositionally biased region" description="Low complexity" evidence="1">
    <location>
        <begin position="340"/>
        <end position="358"/>
    </location>
</feature>
<protein>
    <submittedName>
        <fullName evidence="2">Uncharacterized protein</fullName>
    </submittedName>
</protein>
<accession>A0A3A1YGI9</accession>